<dbReference type="OrthoDB" id="9255971at2"/>
<dbReference type="eggNOG" id="COG0842">
    <property type="taxonomic scope" value="Bacteria"/>
</dbReference>
<feature type="transmembrane region" description="Helical" evidence="6">
    <location>
        <begin position="59"/>
        <end position="82"/>
    </location>
</feature>
<evidence type="ECO:0000256" key="2">
    <source>
        <dbReference type="ARBA" id="ARBA00022692"/>
    </source>
</evidence>
<keyword evidence="6" id="KW-0813">Transport</keyword>
<dbReference type="GO" id="GO:0046677">
    <property type="term" value="P:response to antibiotic"/>
    <property type="evidence" value="ECO:0007669"/>
    <property type="project" value="UniProtKB-KW"/>
</dbReference>
<evidence type="ECO:0000256" key="5">
    <source>
        <dbReference type="ARBA" id="ARBA00023251"/>
    </source>
</evidence>
<evidence type="ECO:0000259" key="7">
    <source>
        <dbReference type="PROSITE" id="PS51012"/>
    </source>
</evidence>
<evidence type="ECO:0000256" key="1">
    <source>
        <dbReference type="ARBA" id="ARBA00004141"/>
    </source>
</evidence>
<dbReference type="InterPro" id="IPR013525">
    <property type="entry name" value="ABC2_TM"/>
</dbReference>
<dbReference type="PANTHER" id="PTHR43229:SF2">
    <property type="entry name" value="NODULATION PROTEIN J"/>
    <property type="match status" value="1"/>
</dbReference>
<keyword evidence="4 6" id="KW-0472">Membrane</keyword>
<evidence type="ECO:0000313" key="8">
    <source>
        <dbReference type="EMBL" id="AIJ26083.1"/>
    </source>
</evidence>
<keyword evidence="3 6" id="KW-1133">Transmembrane helix</keyword>
<evidence type="ECO:0000313" key="9">
    <source>
        <dbReference type="Proteomes" id="UP000062973"/>
    </source>
</evidence>
<proteinExistence type="inferred from homology"/>
<evidence type="ECO:0000256" key="3">
    <source>
        <dbReference type="ARBA" id="ARBA00022989"/>
    </source>
</evidence>
<dbReference type="GO" id="GO:0043190">
    <property type="term" value="C:ATP-binding cassette (ABC) transporter complex"/>
    <property type="evidence" value="ECO:0007669"/>
    <property type="project" value="InterPro"/>
</dbReference>
<dbReference type="InterPro" id="IPR051784">
    <property type="entry name" value="Nod_factor_ABC_transporter"/>
</dbReference>
<dbReference type="AlphaFoldDB" id="A0A076MZS8"/>
<dbReference type="GeneID" id="301845697"/>
<dbReference type="PANTHER" id="PTHR43229">
    <property type="entry name" value="NODULATION PROTEIN J"/>
    <property type="match status" value="1"/>
</dbReference>
<comment type="similarity">
    <text evidence="6">Belongs to the ABC-2 integral membrane protein family.</text>
</comment>
<dbReference type="InterPro" id="IPR000412">
    <property type="entry name" value="ABC_2_transport"/>
</dbReference>
<name>A0A076MZS8_AMYME</name>
<dbReference type="PROSITE" id="PS51012">
    <property type="entry name" value="ABC_TM2"/>
    <property type="match status" value="1"/>
</dbReference>
<dbReference type="EMBL" id="CP009110">
    <property type="protein sequence ID" value="AIJ26083.1"/>
    <property type="molecule type" value="Genomic_DNA"/>
</dbReference>
<comment type="subcellular location">
    <subcellularLocation>
        <location evidence="6">Cell membrane</location>
        <topology evidence="6">Multi-pass membrane protein</topology>
    </subcellularLocation>
    <subcellularLocation>
        <location evidence="1">Membrane</location>
        <topology evidence="1">Multi-pass membrane protein</topology>
    </subcellularLocation>
</comment>
<dbReference type="STRING" id="1068978.AMETH_5991"/>
<dbReference type="PATRIC" id="fig|1068978.7.peg.6430"/>
<feature type="transmembrane region" description="Helical" evidence="6">
    <location>
        <begin position="227"/>
        <end position="246"/>
    </location>
</feature>
<feature type="transmembrane region" description="Helical" evidence="6">
    <location>
        <begin position="21"/>
        <end position="39"/>
    </location>
</feature>
<keyword evidence="2 6" id="KW-0812">Transmembrane</keyword>
<dbReference type="PIRSF" id="PIRSF006648">
    <property type="entry name" value="DrrB"/>
    <property type="match status" value="1"/>
</dbReference>
<keyword evidence="9" id="KW-1185">Reference proteome</keyword>
<keyword evidence="6" id="KW-1003">Cell membrane</keyword>
<dbReference type="Pfam" id="PF01061">
    <property type="entry name" value="ABC2_membrane"/>
    <property type="match status" value="1"/>
</dbReference>
<dbReference type="InterPro" id="IPR047817">
    <property type="entry name" value="ABC2_TM_bact-type"/>
</dbReference>
<organism evidence="8 9">
    <name type="scientific">Amycolatopsis methanolica 239</name>
    <dbReference type="NCBI Taxonomy" id="1068978"/>
    <lineage>
        <taxon>Bacteria</taxon>
        <taxon>Bacillati</taxon>
        <taxon>Actinomycetota</taxon>
        <taxon>Actinomycetes</taxon>
        <taxon>Pseudonocardiales</taxon>
        <taxon>Pseudonocardiaceae</taxon>
        <taxon>Amycolatopsis</taxon>
        <taxon>Amycolatopsis methanolica group</taxon>
    </lineage>
</organism>
<dbReference type="Proteomes" id="UP000062973">
    <property type="component" value="Chromosome"/>
</dbReference>
<sequence>MLRDTWLIFKRDWTLSMRNPAWVMIGIMQPVLYLVLFGPLMEKVVSSTPGFPPGTSWTILTPALIIQLALFSSSFAGFSLLMDYRSGVLERLRVTPASRVGLLLGKVVNNVIQAVIQAVLITVLAYVAFGLDAPIGGVLLSLVIVGLVAATLASASYAVALTLKSEQAFPALLNAVLMPVLLLSGILLPITSILAPDWLYAISRINPFTHVVDAERATFRGDLTMDALMTGSIILVVMTVLAVFWGTRTFQKENA</sequence>
<accession>A0A076MZS8</accession>
<feature type="transmembrane region" description="Helical" evidence="6">
    <location>
        <begin position="171"/>
        <end position="195"/>
    </location>
</feature>
<evidence type="ECO:0000256" key="6">
    <source>
        <dbReference type="RuleBase" id="RU361157"/>
    </source>
</evidence>
<dbReference type="RefSeq" id="WP_017984917.1">
    <property type="nucleotide sequence ID" value="NZ_AQUL01000001.1"/>
</dbReference>
<dbReference type="GO" id="GO:0140359">
    <property type="term" value="F:ABC-type transporter activity"/>
    <property type="evidence" value="ECO:0007669"/>
    <property type="project" value="InterPro"/>
</dbReference>
<keyword evidence="5" id="KW-0046">Antibiotic resistance</keyword>
<dbReference type="HOGENOM" id="CLU_039483_2_3_11"/>
<feature type="domain" description="ABC transmembrane type-2" evidence="7">
    <location>
        <begin position="21"/>
        <end position="253"/>
    </location>
</feature>
<gene>
    <name evidence="8" type="ORF">AMETH_5991</name>
</gene>
<dbReference type="KEGG" id="amq:AMETH_5991"/>
<reference evidence="8 9" key="1">
    <citation type="submission" date="2014-07" db="EMBL/GenBank/DDBJ databases">
        <title>Whole Genome Sequence of the Amycolatopsis methanolica 239.</title>
        <authorList>
            <person name="Tang B."/>
        </authorList>
    </citation>
    <scope>NUCLEOTIDE SEQUENCE [LARGE SCALE GENOMIC DNA]</scope>
    <source>
        <strain evidence="8 9">239</strain>
    </source>
</reference>
<feature type="transmembrane region" description="Helical" evidence="6">
    <location>
        <begin position="135"/>
        <end position="159"/>
    </location>
</feature>
<feature type="transmembrane region" description="Helical" evidence="6">
    <location>
        <begin position="103"/>
        <end position="129"/>
    </location>
</feature>
<evidence type="ECO:0000256" key="4">
    <source>
        <dbReference type="ARBA" id="ARBA00023136"/>
    </source>
</evidence>
<protein>
    <recommendedName>
        <fullName evidence="6">Transport permease protein</fullName>
    </recommendedName>
</protein>